<evidence type="ECO:0000256" key="1">
    <source>
        <dbReference type="SAM" id="Coils"/>
    </source>
</evidence>
<organism evidence="2 3">
    <name type="scientific">Cyanidioschyzon merolae (strain NIES-3377 / 10D)</name>
    <name type="common">Unicellular red alga</name>
    <dbReference type="NCBI Taxonomy" id="280699"/>
    <lineage>
        <taxon>Eukaryota</taxon>
        <taxon>Rhodophyta</taxon>
        <taxon>Bangiophyceae</taxon>
        <taxon>Cyanidiales</taxon>
        <taxon>Cyanidiaceae</taxon>
        <taxon>Cyanidioschyzon</taxon>
    </lineage>
</organism>
<dbReference type="HOGENOM" id="CLU_1654633_0_0_1"/>
<dbReference type="Gramene" id="CMD088CT">
    <property type="protein sequence ID" value="CMD088CT"/>
    <property type="gene ID" value="CMD088C"/>
</dbReference>
<evidence type="ECO:0000313" key="2">
    <source>
        <dbReference type="EMBL" id="BAM79163.1"/>
    </source>
</evidence>
<dbReference type="KEGG" id="cme:CYME_CMD088C"/>
<evidence type="ECO:0000313" key="3">
    <source>
        <dbReference type="Proteomes" id="UP000007014"/>
    </source>
</evidence>
<feature type="coiled-coil region" evidence="1">
    <location>
        <begin position="90"/>
        <end position="117"/>
    </location>
</feature>
<dbReference type="GeneID" id="16992639"/>
<reference evidence="2 3" key="1">
    <citation type="journal article" date="2004" name="Nature">
        <title>Genome sequence of the ultrasmall unicellular red alga Cyanidioschyzon merolae 10D.</title>
        <authorList>
            <person name="Matsuzaki M."/>
            <person name="Misumi O."/>
            <person name="Shin-i T."/>
            <person name="Maruyama S."/>
            <person name="Takahara M."/>
            <person name="Miyagishima S."/>
            <person name="Mori T."/>
            <person name="Nishida K."/>
            <person name="Yagisawa F."/>
            <person name="Nishida K."/>
            <person name="Yoshida Y."/>
            <person name="Nishimura Y."/>
            <person name="Nakao S."/>
            <person name="Kobayashi T."/>
            <person name="Momoyama Y."/>
            <person name="Higashiyama T."/>
            <person name="Minoda A."/>
            <person name="Sano M."/>
            <person name="Nomoto H."/>
            <person name="Oishi K."/>
            <person name="Hayashi H."/>
            <person name="Ohta F."/>
            <person name="Nishizaka S."/>
            <person name="Haga S."/>
            <person name="Miura S."/>
            <person name="Morishita T."/>
            <person name="Kabeya Y."/>
            <person name="Terasawa K."/>
            <person name="Suzuki Y."/>
            <person name="Ishii Y."/>
            <person name="Asakawa S."/>
            <person name="Takano H."/>
            <person name="Ohta N."/>
            <person name="Kuroiwa H."/>
            <person name="Tanaka K."/>
            <person name="Shimizu N."/>
            <person name="Sugano S."/>
            <person name="Sato N."/>
            <person name="Nozaki H."/>
            <person name="Ogasawara N."/>
            <person name="Kohara Y."/>
            <person name="Kuroiwa T."/>
        </authorList>
    </citation>
    <scope>NUCLEOTIDE SEQUENCE [LARGE SCALE GENOMIC DNA]</scope>
    <source>
        <strain evidence="2 3">10D</strain>
    </source>
</reference>
<name>M1VF61_CYAM1</name>
<accession>M1VF61</accession>
<dbReference type="AlphaFoldDB" id="M1VF61"/>
<dbReference type="Proteomes" id="UP000007014">
    <property type="component" value="Chromosome 4"/>
</dbReference>
<keyword evidence="1" id="KW-0175">Coiled coil</keyword>
<sequence length="160" mass="18181">MDTGELHDLTVKGAVVTQLERCEVACQRLFQNLALLGLELQNSESITEGVCDSKAASDLGSSVELLENEERALRLCVDRFVLELRQVENLAKTLDGIREEEERILSLEQRSIEQAERCFYLWNDAREMLRGTRLTSIKEVLESAARYPRIPSWTPLPTSN</sequence>
<protein>
    <submittedName>
        <fullName evidence="2">Uncharacterized protein</fullName>
    </submittedName>
</protein>
<reference evidence="2 3" key="2">
    <citation type="journal article" date="2007" name="BMC Biol.">
        <title>A 100%-complete sequence reveals unusually simple genomic features in the hot-spring red alga Cyanidioschyzon merolae.</title>
        <authorList>
            <person name="Nozaki H."/>
            <person name="Takano H."/>
            <person name="Misumi O."/>
            <person name="Terasawa K."/>
            <person name="Matsuzaki M."/>
            <person name="Maruyama S."/>
            <person name="Nishida K."/>
            <person name="Yagisawa F."/>
            <person name="Yoshida Y."/>
            <person name="Fujiwara T."/>
            <person name="Takio S."/>
            <person name="Tamura K."/>
            <person name="Chung S.J."/>
            <person name="Nakamura S."/>
            <person name="Kuroiwa H."/>
            <person name="Tanaka K."/>
            <person name="Sato N."/>
            <person name="Kuroiwa T."/>
        </authorList>
    </citation>
    <scope>NUCLEOTIDE SEQUENCE [LARGE SCALE GENOMIC DNA]</scope>
    <source>
        <strain evidence="2 3">10D</strain>
    </source>
</reference>
<keyword evidence="3" id="KW-1185">Reference proteome</keyword>
<dbReference type="EMBL" id="AP006486">
    <property type="protein sequence ID" value="BAM79163.1"/>
    <property type="molecule type" value="Genomic_DNA"/>
</dbReference>
<dbReference type="RefSeq" id="XP_005535449.1">
    <property type="nucleotide sequence ID" value="XM_005535392.1"/>
</dbReference>
<proteinExistence type="predicted"/>
<gene>
    <name evidence="2" type="ORF">CYME_CMD088C</name>
</gene>